<feature type="transmembrane region" description="Helical" evidence="5">
    <location>
        <begin position="302"/>
        <end position="322"/>
    </location>
</feature>
<dbReference type="PANTHER" id="PTHR37422">
    <property type="entry name" value="TEICHURONIC ACID BIOSYNTHESIS PROTEIN TUAE"/>
    <property type="match status" value="1"/>
</dbReference>
<evidence type="ECO:0000313" key="8">
    <source>
        <dbReference type="Proteomes" id="UP000570514"/>
    </source>
</evidence>
<protein>
    <submittedName>
        <fullName evidence="7">O-antigen ligase</fullName>
    </submittedName>
</protein>
<keyword evidence="8" id="KW-1185">Reference proteome</keyword>
<dbReference type="InterPro" id="IPR007016">
    <property type="entry name" value="O-antigen_ligase-rel_domated"/>
</dbReference>
<name>A0A846MYM9_9PROT</name>
<accession>A0A846MYM9</accession>
<dbReference type="GO" id="GO:0016874">
    <property type="term" value="F:ligase activity"/>
    <property type="evidence" value="ECO:0007669"/>
    <property type="project" value="UniProtKB-KW"/>
</dbReference>
<dbReference type="EMBL" id="JAASRM010000001">
    <property type="protein sequence ID" value="NIK88349.1"/>
    <property type="molecule type" value="Genomic_DNA"/>
</dbReference>
<dbReference type="RefSeq" id="WP_167082534.1">
    <property type="nucleotide sequence ID" value="NZ_BAAADC010000001.1"/>
</dbReference>
<evidence type="ECO:0000256" key="2">
    <source>
        <dbReference type="ARBA" id="ARBA00022692"/>
    </source>
</evidence>
<feature type="transmembrane region" description="Helical" evidence="5">
    <location>
        <begin position="157"/>
        <end position="178"/>
    </location>
</feature>
<evidence type="ECO:0000256" key="1">
    <source>
        <dbReference type="ARBA" id="ARBA00004141"/>
    </source>
</evidence>
<dbReference type="InterPro" id="IPR051533">
    <property type="entry name" value="WaaL-like"/>
</dbReference>
<organism evidence="7 8">
    <name type="scientific">Rhizomicrobium palustre</name>
    <dbReference type="NCBI Taxonomy" id="189966"/>
    <lineage>
        <taxon>Bacteria</taxon>
        <taxon>Pseudomonadati</taxon>
        <taxon>Pseudomonadota</taxon>
        <taxon>Alphaproteobacteria</taxon>
        <taxon>Micropepsales</taxon>
        <taxon>Micropepsaceae</taxon>
        <taxon>Rhizomicrobium</taxon>
    </lineage>
</organism>
<dbReference type="GO" id="GO:0016020">
    <property type="term" value="C:membrane"/>
    <property type="evidence" value="ECO:0007669"/>
    <property type="project" value="UniProtKB-SubCell"/>
</dbReference>
<proteinExistence type="predicted"/>
<dbReference type="Pfam" id="PF04932">
    <property type="entry name" value="Wzy_C"/>
    <property type="match status" value="1"/>
</dbReference>
<feature type="transmembrane region" description="Helical" evidence="5">
    <location>
        <begin position="250"/>
        <end position="270"/>
    </location>
</feature>
<evidence type="ECO:0000256" key="5">
    <source>
        <dbReference type="SAM" id="Phobius"/>
    </source>
</evidence>
<dbReference type="PANTHER" id="PTHR37422:SF23">
    <property type="entry name" value="TEICHURONIC ACID BIOSYNTHESIS PROTEIN TUAE"/>
    <property type="match status" value="1"/>
</dbReference>
<evidence type="ECO:0000259" key="6">
    <source>
        <dbReference type="Pfam" id="PF04932"/>
    </source>
</evidence>
<evidence type="ECO:0000313" key="7">
    <source>
        <dbReference type="EMBL" id="NIK88349.1"/>
    </source>
</evidence>
<dbReference type="AlphaFoldDB" id="A0A846MYM9"/>
<evidence type="ECO:0000256" key="4">
    <source>
        <dbReference type="ARBA" id="ARBA00023136"/>
    </source>
</evidence>
<feature type="transmembrane region" description="Helical" evidence="5">
    <location>
        <begin position="109"/>
        <end position="129"/>
    </location>
</feature>
<keyword evidence="3 5" id="KW-1133">Transmembrane helix</keyword>
<keyword evidence="4 5" id="KW-0472">Membrane</keyword>
<keyword evidence="2 5" id="KW-0812">Transmembrane</keyword>
<keyword evidence="7" id="KW-0436">Ligase</keyword>
<feature type="transmembrane region" description="Helical" evidence="5">
    <location>
        <begin position="78"/>
        <end position="97"/>
    </location>
</feature>
<gene>
    <name evidence="7" type="ORF">FHS83_001667</name>
</gene>
<feature type="transmembrane region" description="Helical" evidence="5">
    <location>
        <begin position="18"/>
        <end position="36"/>
    </location>
</feature>
<evidence type="ECO:0000256" key="3">
    <source>
        <dbReference type="ARBA" id="ARBA00022989"/>
    </source>
</evidence>
<dbReference type="Proteomes" id="UP000570514">
    <property type="component" value="Unassembled WGS sequence"/>
</dbReference>
<sequence>MNDRAALLASVTERFQSFLRGTALIVFLAALIWAPFPLGGAIAWAYGVQALLIALSAAFWLTGALGSDEYLVRGNRSIFLPFVLMLGTLAWAVVQILPGMPQAWIHPVWQMAAGALHLSLAGTISLNPWRGEAEIVKLSSYALAAFLAFRMSRDARWAAILLNAVIAIGALYAVYAFALDLLGYQQANLFYAVPYQSQWLSGPFMSHNSFATFEAMAAIAAVVRLFSVLSEKATPGQSLVKRLISALQFCTGRGAPLTFAFLLTFGAVAASASRGGLAATAIGFVAIAMASLPFARTRAARLASISVFIFTFLVMGALVFFGDSLAARLAEPFIFDGGDNLRLSMWDAALRMIQDAPMLGMGLGSFEDAYPMYAVRLFPVVIDKAHCDYLEFTAGLGIPAACAWFLALLLILLTCLRALFIRRRNRSYALAALGAMSVVAVHSTVDFSLQMPAVSLFFATLIGIGLGQSQSTRSRY</sequence>
<comment type="caution">
    <text evidence="7">The sequence shown here is derived from an EMBL/GenBank/DDBJ whole genome shotgun (WGS) entry which is preliminary data.</text>
</comment>
<feature type="domain" description="O-antigen ligase-related" evidence="6">
    <location>
        <begin position="259"/>
        <end position="405"/>
    </location>
</feature>
<feature type="transmembrane region" description="Helical" evidence="5">
    <location>
        <begin position="427"/>
        <end position="445"/>
    </location>
</feature>
<feature type="transmembrane region" description="Helical" evidence="5">
    <location>
        <begin position="451"/>
        <end position="467"/>
    </location>
</feature>
<feature type="transmembrane region" description="Helical" evidence="5">
    <location>
        <begin position="42"/>
        <end position="66"/>
    </location>
</feature>
<feature type="transmembrane region" description="Helical" evidence="5">
    <location>
        <begin position="210"/>
        <end position="229"/>
    </location>
</feature>
<reference evidence="7 8" key="1">
    <citation type="submission" date="2020-03" db="EMBL/GenBank/DDBJ databases">
        <title>Genomic Encyclopedia of Type Strains, Phase IV (KMG-IV): sequencing the most valuable type-strain genomes for metagenomic binning, comparative biology and taxonomic classification.</title>
        <authorList>
            <person name="Goeker M."/>
        </authorList>
    </citation>
    <scope>NUCLEOTIDE SEQUENCE [LARGE SCALE GENOMIC DNA]</scope>
    <source>
        <strain evidence="7 8">DSM 19867</strain>
    </source>
</reference>
<feature type="transmembrane region" description="Helical" evidence="5">
    <location>
        <begin position="276"/>
        <end position="295"/>
    </location>
</feature>
<comment type="subcellular location">
    <subcellularLocation>
        <location evidence="1">Membrane</location>
        <topology evidence="1">Multi-pass membrane protein</topology>
    </subcellularLocation>
</comment>
<feature type="transmembrane region" description="Helical" evidence="5">
    <location>
        <begin position="398"/>
        <end position="420"/>
    </location>
</feature>